<reference evidence="3 4" key="1">
    <citation type="journal article" date="2011" name="Stand. Genomic Sci.">
        <title>Complete genome sequence of Desulfobulbus propionicus type strain (1pr3).</title>
        <authorList>
            <person name="Pagani I."/>
            <person name="Lapidus A."/>
            <person name="Nolan M."/>
            <person name="Lucas S."/>
            <person name="Hammon N."/>
            <person name="Deshpande S."/>
            <person name="Cheng J.F."/>
            <person name="Chertkov O."/>
            <person name="Davenport K."/>
            <person name="Tapia R."/>
            <person name="Han C."/>
            <person name="Goodwin L."/>
            <person name="Pitluck S."/>
            <person name="Liolios K."/>
            <person name="Mavromatis K."/>
            <person name="Ivanova N."/>
            <person name="Mikhailova N."/>
            <person name="Pati A."/>
            <person name="Chen A."/>
            <person name="Palaniappan K."/>
            <person name="Land M."/>
            <person name="Hauser L."/>
            <person name="Chang Y.J."/>
            <person name="Jeffries C.D."/>
            <person name="Detter J.C."/>
            <person name="Brambilla E."/>
            <person name="Kannan K.P."/>
            <person name="Djao O.D."/>
            <person name="Rohde M."/>
            <person name="Pukall R."/>
            <person name="Spring S."/>
            <person name="Goker M."/>
            <person name="Sikorski J."/>
            <person name="Woyke T."/>
            <person name="Bristow J."/>
            <person name="Eisen J.A."/>
            <person name="Markowitz V."/>
            <person name="Hugenholtz P."/>
            <person name="Kyrpides N.C."/>
            <person name="Klenk H.P."/>
        </authorList>
    </citation>
    <scope>NUCLEOTIDE SEQUENCE [LARGE SCALE GENOMIC DNA]</scope>
    <source>
        <strain evidence="4">ATCC 33891 / DSM 2032 / 1pr3</strain>
    </source>
</reference>
<evidence type="ECO:0000256" key="2">
    <source>
        <dbReference type="SAM" id="SignalP"/>
    </source>
</evidence>
<protein>
    <submittedName>
        <fullName evidence="3">Uncharacterized protein</fullName>
    </submittedName>
</protein>
<name>A0A7U3YLT1_DESPD</name>
<sequence>MQKKAVILPLALSTILVLTALNTACLAAPRLDVSKSPPERTQLTPEEIEKNKKRQEKIEKDLEELDKEHKLEHDQNNQPQKKTGRRAASLQP</sequence>
<feature type="signal peptide" evidence="2">
    <location>
        <begin position="1"/>
        <end position="27"/>
    </location>
</feature>
<keyword evidence="2" id="KW-0732">Signal</keyword>
<evidence type="ECO:0000313" key="4">
    <source>
        <dbReference type="Proteomes" id="UP000006365"/>
    </source>
</evidence>
<proteinExistence type="predicted"/>
<dbReference type="EMBL" id="CP002364">
    <property type="protein sequence ID" value="ADW17573.1"/>
    <property type="molecule type" value="Genomic_DNA"/>
</dbReference>
<feature type="region of interest" description="Disordered" evidence="1">
    <location>
        <begin position="28"/>
        <end position="92"/>
    </location>
</feature>
<gene>
    <name evidence="3" type="ordered locus">Despr_1411</name>
</gene>
<dbReference type="Proteomes" id="UP000006365">
    <property type="component" value="Chromosome"/>
</dbReference>
<dbReference type="KEGG" id="dpr:Despr_1411"/>
<dbReference type="AlphaFoldDB" id="A0A7U3YLT1"/>
<evidence type="ECO:0000256" key="1">
    <source>
        <dbReference type="SAM" id="MobiDB-lite"/>
    </source>
</evidence>
<keyword evidence="4" id="KW-1185">Reference proteome</keyword>
<feature type="compositionally biased region" description="Basic and acidic residues" evidence="1">
    <location>
        <begin position="56"/>
        <end position="75"/>
    </location>
</feature>
<feature type="chain" id="PRO_5030541138" evidence="2">
    <location>
        <begin position="28"/>
        <end position="92"/>
    </location>
</feature>
<organism evidence="3 4">
    <name type="scientific">Desulfobulbus propionicus (strain ATCC 33891 / DSM 2032 / VKM B-1956 / 1pr3)</name>
    <dbReference type="NCBI Taxonomy" id="577650"/>
    <lineage>
        <taxon>Bacteria</taxon>
        <taxon>Pseudomonadati</taxon>
        <taxon>Thermodesulfobacteriota</taxon>
        <taxon>Desulfobulbia</taxon>
        <taxon>Desulfobulbales</taxon>
        <taxon>Desulfobulbaceae</taxon>
        <taxon>Desulfobulbus</taxon>
    </lineage>
</organism>
<accession>A0A7U3YLT1</accession>
<evidence type="ECO:0000313" key="3">
    <source>
        <dbReference type="EMBL" id="ADW17573.1"/>
    </source>
</evidence>
<dbReference type="RefSeq" id="WP_015724114.1">
    <property type="nucleotide sequence ID" value="NC_014972.1"/>
</dbReference>